<dbReference type="RefSeq" id="WP_066965436.1">
    <property type="nucleotide sequence ID" value="NZ_CP023449.1"/>
</dbReference>
<sequence>MSERFLHYLEKEHARLEAAITEQLARLRPDDLEVARLKKAKLAVRDQIAAWQAEHSRSEVA</sequence>
<accession>A0A2A4FYR7</accession>
<protein>
    <submittedName>
        <fullName evidence="1">DUF465 domain-containing protein</fullName>
    </submittedName>
</protein>
<gene>
    <name evidence="1" type="ORF">COO09_06200</name>
</gene>
<keyword evidence="2" id="KW-1185">Reference proteome</keyword>
<dbReference type="Pfam" id="PF04325">
    <property type="entry name" value="DUF465"/>
    <property type="match status" value="1"/>
</dbReference>
<dbReference type="OrthoDB" id="7410619at2"/>
<dbReference type="KEGG" id="rdi:CMV14_01155"/>
<dbReference type="Gene3D" id="6.10.280.50">
    <property type="match status" value="1"/>
</dbReference>
<comment type="caution">
    <text evidence="1">The sequence shown here is derived from an EMBL/GenBank/DDBJ whole genome shotgun (WGS) entry which is preliminary data.</text>
</comment>
<evidence type="ECO:0000313" key="1">
    <source>
        <dbReference type="EMBL" id="PCE43350.1"/>
    </source>
</evidence>
<reference evidence="1 2" key="1">
    <citation type="submission" date="2017-09" db="EMBL/GenBank/DDBJ databases">
        <title>The Catabolism of 3,6-Dichlorosalicylic acid is Initiated by the Cytochrome P450 Monooxygenase DsmABC in Rhizorhabdus dicambivorans Ndbn-20.</title>
        <authorList>
            <person name="Na L."/>
        </authorList>
    </citation>
    <scope>NUCLEOTIDE SEQUENCE [LARGE SCALE GENOMIC DNA]</scope>
    <source>
        <strain evidence="1 2">Ndbn-20m</strain>
    </source>
</reference>
<dbReference type="EMBL" id="NWUF01000004">
    <property type="protein sequence ID" value="PCE43350.1"/>
    <property type="molecule type" value="Genomic_DNA"/>
</dbReference>
<organism evidence="1 2">
    <name type="scientific">Rhizorhabdus dicambivorans</name>
    <dbReference type="NCBI Taxonomy" id="1850238"/>
    <lineage>
        <taxon>Bacteria</taxon>
        <taxon>Pseudomonadati</taxon>
        <taxon>Pseudomonadota</taxon>
        <taxon>Alphaproteobacteria</taxon>
        <taxon>Sphingomonadales</taxon>
        <taxon>Sphingomonadaceae</taxon>
        <taxon>Rhizorhabdus</taxon>
    </lineage>
</organism>
<name>A0A2A4FYR7_9SPHN</name>
<dbReference type="AlphaFoldDB" id="A0A2A4FYR7"/>
<dbReference type="InterPro" id="IPR038444">
    <property type="entry name" value="DUF465_sf"/>
</dbReference>
<evidence type="ECO:0000313" key="2">
    <source>
        <dbReference type="Proteomes" id="UP000218934"/>
    </source>
</evidence>
<dbReference type="Proteomes" id="UP000218934">
    <property type="component" value="Unassembled WGS sequence"/>
</dbReference>
<proteinExistence type="predicted"/>
<dbReference type="InterPro" id="IPR007420">
    <property type="entry name" value="DUF465"/>
</dbReference>